<comment type="caution">
    <text evidence="1">The sequence shown here is derived from an EMBL/GenBank/DDBJ whole genome shotgun (WGS) entry which is preliminary data.</text>
</comment>
<evidence type="ECO:0000313" key="2">
    <source>
        <dbReference type="Proteomes" id="UP000193144"/>
    </source>
</evidence>
<reference evidence="1 2" key="1">
    <citation type="submission" date="2016-07" db="EMBL/GenBank/DDBJ databases">
        <title>Pervasive Adenine N6-methylation of Active Genes in Fungi.</title>
        <authorList>
            <consortium name="DOE Joint Genome Institute"/>
            <person name="Mondo S.J."/>
            <person name="Dannebaum R.O."/>
            <person name="Kuo R.C."/>
            <person name="Labutti K."/>
            <person name="Haridas S."/>
            <person name="Kuo A."/>
            <person name="Salamov A."/>
            <person name="Ahrendt S.R."/>
            <person name="Lipzen A."/>
            <person name="Sullivan W."/>
            <person name="Andreopoulos W.B."/>
            <person name="Clum A."/>
            <person name="Lindquist E."/>
            <person name="Daum C."/>
            <person name="Ramamoorthy G.K."/>
            <person name="Gryganskyi A."/>
            <person name="Culley D."/>
            <person name="Magnuson J.K."/>
            <person name="James T.Y."/>
            <person name="O'Malley M.A."/>
            <person name="Stajich J.E."/>
            <person name="Spatafora J.W."/>
            <person name="Visel A."/>
            <person name="Grigoriev I.V."/>
        </authorList>
    </citation>
    <scope>NUCLEOTIDE SEQUENCE [LARGE SCALE GENOMIC DNA]</scope>
    <source>
        <strain evidence="1 2">CBS 115471</strain>
    </source>
</reference>
<accession>A0A1Y1Y399</accession>
<dbReference type="Proteomes" id="UP000193144">
    <property type="component" value="Unassembled WGS sequence"/>
</dbReference>
<name>A0A1Y1Y399_9PLEO</name>
<organism evidence="1 2">
    <name type="scientific">Clohesyomyces aquaticus</name>
    <dbReference type="NCBI Taxonomy" id="1231657"/>
    <lineage>
        <taxon>Eukaryota</taxon>
        <taxon>Fungi</taxon>
        <taxon>Dikarya</taxon>
        <taxon>Ascomycota</taxon>
        <taxon>Pezizomycotina</taxon>
        <taxon>Dothideomycetes</taxon>
        <taxon>Pleosporomycetidae</taxon>
        <taxon>Pleosporales</taxon>
        <taxon>Lindgomycetaceae</taxon>
        <taxon>Clohesyomyces</taxon>
    </lineage>
</organism>
<sequence>MHQHSTHLSALRRTVHHLRRHRPTAPFLVSGIPGQQQAISGVAKQCQPSNLIMHHVGCLCVWVINGSVSLWNTTPLVLQKSEMPSLQNTCKSWHRYGLLLVIDITGQRSTGQPQPGFTANEEGYKYATRSSLDPKHVAMTDGVDLYQQTTQSDPYLSPP</sequence>
<dbReference type="AlphaFoldDB" id="A0A1Y1Y399"/>
<dbReference type="EMBL" id="MCFA01000391">
    <property type="protein sequence ID" value="ORX92459.1"/>
    <property type="molecule type" value="Genomic_DNA"/>
</dbReference>
<evidence type="ECO:0000313" key="1">
    <source>
        <dbReference type="EMBL" id="ORX92459.1"/>
    </source>
</evidence>
<proteinExistence type="predicted"/>
<keyword evidence="2" id="KW-1185">Reference proteome</keyword>
<protein>
    <submittedName>
        <fullName evidence="1">Uncharacterized protein</fullName>
    </submittedName>
</protein>
<gene>
    <name evidence="1" type="ORF">BCR34DRAFT_594891</name>
</gene>